<feature type="compositionally biased region" description="Pro residues" evidence="1">
    <location>
        <begin position="200"/>
        <end position="209"/>
    </location>
</feature>
<keyword evidence="4" id="KW-1185">Reference proteome</keyword>
<comment type="caution">
    <text evidence="3">The sequence shown here is derived from an EMBL/GenBank/DDBJ whole genome shotgun (WGS) entry which is preliminary data.</text>
</comment>
<evidence type="ECO:0000313" key="4">
    <source>
        <dbReference type="Proteomes" id="UP001166191"/>
    </source>
</evidence>
<organism evidence="3 4">
    <name type="scientific">Paracoccus marinaquae</name>
    <dbReference type="NCBI Taxonomy" id="2841926"/>
    <lineage>
        <taxon>Bacteria</taxon>
        <taxon>Pseudomonadati</taxon>
        <taxon>Pseudomonadota</taxon>
        <taxon>Alphaproteobacteria</taxon>
        <taxon>Rhodobacterales</taxon>
        <taxon>Paracoccaceae</taxon>
        <taxon>Paracoccus</taxon>
    </lineage>
</organism>
<dbReference type="EMBL" id="JAHKNG010000004">
    <property type="protein sequence ID" value="MBU3029363.1"/>
    <property type="molecule type" value="Genomic_DNA"/>
</dbReference>
<sequence length="209" mass="23572">MSSGPESGNQIQPWHVAASIAVAVAVLLLLFWLDLRQNAPGFTIDPDITLSDYEERFNRHAFEYSIWTLEQAKTNFQWSLRSSQYIFWVSMLISVSGICFAFWQFAQAGQFDRASSERDEVEVKTELASLSFKTRSVATFVLMISLLYLLIYVGFLYGVDVVEGPLRERPRVDDEPGVASPVFDEEDIESDSDPVDFVIPDPPEMPGGD</sequence>
<feature type="region of interest" description="Disordered" evidence="1">
    <location>
        <begin position="170"/>
        <end position="209"/>
    </location>
</feature>
<evidence type="ECO:0000256" key="2">
    <source>
        <dbReference type="SAM" id="Phobius"/>
    </source>
</evidence>
<evidence type="ECO:0000256" key="1">
    <source>
        <dbReference type="SAM" id="MobiDB-lite"/>
    </source>
</evidence>
<evidence type="ECO:0000313" key="3">
    <source>
        <dbReference type="EMBL" id="MBU3029363.1"/>
    </source>
</evidence>
<gene>
    <name evidence="3" type="ORF">KNW02_04395</name>
</gene>
<keyword evidence="2" id="KW-1133">Transmembrane helix</keyword>
<keyword evidence="2" id="KW-0812">Transmembrane</keyword>
<reference evidence="3" key="1">
    <citation type="submission" date="2021-06" db="EMBL/GenBank/DDBJ databases">
        <title>Paracoccus bacterium XHP0099 sp. nov., isolated from the surface waters of the Yellow Sea.</title>
        <authorList>
            <person name="Xue H."/>
            <person name="Zhang D."/>
        </authorList>
    </citation>
    <scope>NUCLEOTIDE SEQUENCE</scope>
    <source>
        <strain evidence="3">XHP0099</strain>
    </source>
</reference>
<proteinExistence type="predicted"/>
<dbReference type="RefSeq" id="WP_216032054.1">
    <property type="nucleotide sequence ID" value="NZ_JAHKNG010000004.1"/>
</dbReference>
<feature type="compositionally biased region" description="Acidic residues" evidence="1">
    <location>
        <begin position="183"/>
        <end position="194"/>
    </location>
</feature>
<protein>
    <recommendedName>
        <fullName evidence="5">DUF5671 domain-containing protein</fullName>
    </recommendedName>
</protein>
<name>A0ABS6AFI3_9RHOB</name>
<keyword evidence="2" id="KW-0472">Membrane</keyword>
<accession>A0ABS6AFI3</accession>
<feature type="transmembrane region" description="Helical" evidence="2">
    <location>
        <begin position="85"/>
        <end position="106"/>
    </location>
</feature>
<feature type="transmembrane region" description="Helical" evidence="2">
    <location>
        <begin position="12"/>
        <end position="33"/>
    </location>
</feature>
<feature type="transmembrane region" description="Helical" evidence="2">
    <location>
        <begin position="137"/>
        <end position="159"/>
    </location>
</feature>
<dbReference type="Proteomes" id="UP001166191">
    <property type="component" value="Unassembled WGS sequence"/>
</dbReference>
<evidence type="ECO:0008006" key="5">
    <source>
        <dbReference type="Google" id="ProtNLM"/>
    </source>
</evidence>